<dbReference type="KEGG" id="maqu:Maq22A_c13850"/>
<organism evidence="1 2">
    <name type="scientific">Methylobacterium aquaticum</name>
    <dbReference type="NCBI Taxonomy" id="270351"/>
    <lineage>
        <taxon>Bacteria</taxon>
        <taxon>Pseudomonadati</taxon>
        <taxon>Pseudomonadota</taxon>
        <taxon>Alphaproteobacteria</taxon>
        <taxon>Hyphomicrobiales</taxon>
        <taxon>Methylobacteriaceae</taxon>
        <taxon>Methylobacterium</taxon>
    </lineage>
</organism>
<evidence type="ECO:0000313" key="2">
    <source>
        <dbReference type="Proteomes" id="UP000061432"/>
    </source>
</evidence>
<evidence type="ECO:0000313" key="1">
    <source>
        <dbReference type="EMBL" id="BAQ45969.1"/>
    </source>
</evidence>
<reference evidence="1 2" key="1">
    <citation type="journal article" date="2015" name="Genome Announc.">
        <title>Complete Genome Sequence of Methylobacterium aquaticum Strain 22A, Isolated from Racomitrium japonicum Moss.</title>
        <authorList>
            <person name="Tani A."/>
            <person name="Ogura Y."/>
            <person name="Hayashi T."/>
            <person name="Kimbara K."/>
        </authorList>
    </citation>
    <scope>NUCLEOTIDE SEQUENCE [LARGE SCALE GENOMIC DNA]</scope>
    <source>
        <strain evidence="1 2">MA-22A</strain>
    </source>
</reference>
<gene>
    <name evidence="1" type="ORF">Maq22A_c13850</name>
</gene>
<accession>A0A0C6FLC4</accession>
<dbReference type="STRING" id="270351.Maq22A_c13850"/>
<proteinExistence type="predicted"/>
<dbReference type="Proteomes" id="UP000061432">
    <property type="component" value="Chromosome"/>
</dbReference>
<sequence length="74" mass="7919">MGSPEVFAMGHWREEPTCLVEQAVNAALADACREAEALLLSRPGDVTLGRLNADFHARLARRGPCGQEAPSDDA</sequence>
<reference evidence="2" key="2">
    <citation type="submission" date="2015-01" db="EMBL/GenBank/DDBJ databases">
        <title>Complete genome sequence of Methylobacterium aquaticum strain 22A.</title>
        <authorList>
            <person name="Tani A."/>
            <person name="Ogura Y."/>
            <person name="Hayashi T."/>
        </authorList>
    </citation>
    <scope>NUCLEOTIDE SEQUENCE [LARGE SCALE GENOMIC DNA]</scope>
    <source>
        <strain evidence="2">MA-22A</strain>
    </source>
</reference>
<dbReference type="AlphaFoldDB" id="A0A0C6FLC4"/>
<name>A0A0C6FLC4_9HYPH</name>
<dbReference type="PATRIC" id="fig|270351.10.peg.2664"/>
<dbReference type="EMBL" id="AP014704">
    <property type="protein sequence ID" value="BAQ45969.1"/>
    <property type="molecule type" value="Genomic_DNA"/>
</dbReference>
<protein>
    <submittedName>
        <fullName evidence="1">Uncharacterized protein</fullName>
    </submittedName>
</protein>